<reference evidence="10" key="2">
    <citation type="submission" date="2020-09" db="EMBL/GenBank/DDBJ databases">
        <authorList>
            <person name="Sun Q."/>
            <person name="Zhou Y."/>
        </authorList>
    </citation>
    <scope>NUCLEOTIDE SEQUENCE</scope>
    <source>
        <strain evidence="10">CGMCC 1.15085</strain>
    </source>
</reference>
<evidence type="ECO:0000256" key="8">
    <source>
        <dbReference type="SAM" id="MobiDB-lite"/>
    </source>
</evidence>
<name>A0A916SVM8_9MICO</name>
<dbReference type="GO" id="GO:0006465">
    <property type="term" value="P:signal peptide processing"/>
    <property type="evidence" value="ECO:0007669"/>
    <property type="project" value="InterPro"/>
</dbReference>
<evidence type="ECO:0000256" key="2">
    <source>
        <dbReference type="ARBA" id="ARBA00004401"/>
    </source>
</evidence>
<proteinExistence type="inferred from homology"/>
<feature type="transmembrane region" description="Helical" evidence="7">
    <location>
        <begin position="84"/>
        <end position="107"/>
    </location>
</feature>
<keyword evidence="5 7" id="KW-0378">Hydrolase</keyword>
<evidence type="ECO:0000259" key="9">
    <source>
        <dbReference type="Pfam" id="PF10502"/>
    </source>
</evidence>
<dbReference type="Pfam" id="PF10502">
    <property type="entry name" value="Peptidase_S26"/>
    <property type="match status" value="1"/>
</dbReference>
<dbReference type="EC" id="3.4.21.89" evidence="4 7"/>
<evidence type="ECO:0000256" key="7">
    <source>
        <dbReference type="RuleBase" id="RU362042"/>
    </source>
</evidence>
<organism evidence="10 11">
    <name type="scientific">Flexivirga endophytica</name>
    <dbReference type="NCBI Taxonomy" id="1849103"/>
    <lineage>
        <taxon>Bacteria</taxon>
        <taxon>Bacillati</taxon>
        <taxon>Actinomycetota</taxon>
        <taxon>Actinomycetes</taxon>
        <taxon>Micrococcales</taxon>
        <taxon>Dermacoccaceae</taxon>
        <taxon>Flexivirga</taxon>
    </lineage>
</organism>
<keyword evidence="7" id="KW-1133">Transmembrane helix</keyword>
<keyword evidence="11" id="KW-1185">Reference proteome</keyword>
<dbReference type="PROSITE" id="PS00761">
    <property type="entry name" value="SPASE_I_3"/>
    <property type="match status" value="1"/>
</dbReference>
<feature type="active site" evidence="6">
    <location>
        <position position="112"/>
    </location>
</feature>
<comment type="catalytic activity">
    <reaction evidence="1 7">
        <text>Cleavage of hydrophobic, N-terminal signal or leader sequences from secreted and periplasmic proteins.</text>
        <dbReference type="EC" id="3.4.21.89"/>
    </reaction>
</comment>
<keyword evidence="7" id="KW-0472">Membrane</keyword>
<reference evidence="10" key="1">
    <citation type="journal article" date="2014" name="Int. J. Syst. Evol. Microbiol.">
        <title>Complete genome sequence of Corynebacterium casei LMG S-19264T (=DSM 44701T), isolated from a smear-ripened cheese.</title>
        <authorList>
            <consortium name="US DOE Joint Genome Institute (JGI-PGF)"/>
            <person name="Walter F."/>
            <person name="Albersmeier A."/>
            <person name="Kalinowski J."/>
            <person name="Ruckert C."/>
        </authorList>
    </citation>
    <scope>NUCLEOTIDE SEQUENCE</scope>
    <source>
        <strain evidence="10">CGMCC 1.15085</strain>
    </source>
</reference>
<evidence type="ECO:0000256" key="5">
    <source>
        <dbReference type="ARBA" id="ARBA00022801"/>
    </source>
</evidence>
<dbReference type="PANTHER" id="PTHR43390">
    <property type="entry name" value="SIGNAL PEPTIDASE I"/>
    <property type="match status" value="1"/>
</dbReference>
<accession>A0A916SVM8</accession>
<feature type="region of interest" description="Disordered" evidence="8">
    <location>
        <begin position="1"/>
        <end position="37"/>
    </location>
</feature>
<dbReference type="EMBL" id="BMHI01000001">
    <property type="protein sequence ID" value="GGB19825.1"/>
    <property type="molecule type" value="Genomic_DNA"/>
</dbReference>
<dbReference type="Gene3D" id="2.10.109.10">
    <property type="entry name" value="Umud Fragment, subunit A"/>
    <property type="match status" value="1"/>
</dbReference>
<dbReference type="Proteomes" id="UP000636793">
    <property type="component" value="Unassembled WGS sequence"/>
</dbReference>
<dbReference type="InterPro" id="IPR000223">
    <property type="entry name" value="Pept_S26A_signal_pept_1"/>
</dbReference>
<dbReference type="PANTHER" id="PTHR43390:SF1">
    <property type="entry name" value="CHLOROPLAST PROCESSING PEPTIDASE"/>
    <property type="match status" value="1"/>
</dbReference>
<evidence type="ECO:0000256" key="1">
    <source>
        <dbReference type="ARBA" id="ARBA00000677"/>
    </source>
</evidence>
<sequence>MDRASRRADRDAGADRAGDRAGRRVAHGGTPDAIRLPRVPQRPVDRTAVLHRSDIPLGERSAAREAQREERNGQHGFSRLLRELAIVVVVALVLSLGIKTFVAQSFWIPSGSMENALVPGDRVVVSKFTPGPISLKRGDVVVFHDPGHWLDIPHKKRSGINGALVSGLQFVGLYPSGDNDLIKRVIGLPGDHVKCCNTRGQIVVNGVGLSEPYIYPGGGTDQKKFSVTVPSGRVWVMGDNRGDSADSRFHDDGSGRTGSVPESDIIGRAVMIVWPVDRMSWLSNYSSTFDKVPQP</sequence>
<comment type="caution">
    <text evidence="10">The sequence shown here is derived from an EMBL/GenBank/DDBJ whole genome shotgun (WGS) entry which is preliminary data.</text>
</comment>
<dbReference type="InterPro" id="IPR019533">
    <property type="entry name" value="Peptidase_S26"/>
</dbReference>
<protein>
    <recommendedName>
        <fullName evidence="4 7">Signal peptidase I</fullName>
        <ecNumber evidence="4 7">3.4.21.89</ecNumber>
    </recommendedName>
</protein>
<dbReference type="GO" id="GO:0005886">
    <property type="term" value="C:plasma membrane"/>
    <property type="evidence" value="ECO:0007669"/>
    <property type="project" value="UniProtKB-SubCell"/>
</dbReference>
<keyword evidence="7" id="KW-0645">Protease</keyword>
<dbReference type="PRINTS" id="PR00727">
    <property type="entry name" value="LEADERPTASE"/>
</dbReference>
<evidence type="ECO:0000256" key="6">
    <source>
        <dbReference type="PIRSR" id="PIRSR600223-1"/>
    </source>
</evidence>
<comment type="subcellular location">
    <subcellularLocation>
        <location evidence="2">Cell membrane</location>
        <topology evidence="2">Single-pass type II membrane protein</topology>
    </subcellularLocation>
    <subcellularLocation>
        <location evidence="7">Membrane</location>
        <topology evidence="7">Single-pass type II membrane protein</topology>
    </subcellularLocation>
</comment>
<feature type="compositionally biased region" description="Basic and acidic residues" evidence="8">
    <location>
        <begin position="61"/>
        <end position="73"/>
    </location>
</feature>
<gene>
    <name evidence="10" type="ORF">GCM10011492_07110</name>
</gene>
<feature type="active site" evidence="6">
    <location>
        <position position="183"/>
    </location>
</feature>
<evidence type="ECO:0000313" key="11">
    <source>
        <dbReference type="Proteomes" id="UP000636793"/>
    </source>
</evidence>
<comment type="similarity">
    <text evidence="3 7">Belongs to the peptidase S26 family.</text>
</comment>
<dbReference type="SUPFAM" id="SSF51306">
    <property type="entry name" value="LexA/Signal peptidase"/>
    <property type="match status" value="1"/>
</dbReference>
<feature type="region of interest" description="Disordered" evidence="8">
    <location>
        <begin position="55"/>
        <end position="74"/>
    </location>
</feature>
<evidence type="ECO:0000313" key="10">
    <source>
        <dbReference type="EMBL" id="GGB19825.1"/>
    </source>
</evidence>
<dbReference type="InterPro" id="IPR019758">
    <property type="entry name" value="Pept_S26A_signal_pept_1_CS"/>
</dbReference>
<dbReference type="AlphaFoldDB" id="A0A916SVM8"/>
<feature type="compositionally biased region" description="Basic and acidic residues" evidence="8">
    <location>
        <begin position="1"/>
        <end position="22"/>
    </location>
</feature>
<feature type="domain" description="Peptidase S26" evidence="9">
    <location>
        <begin position="82"/>
        <end position="274"/>
    </location>
</feature>
<evidence type="ECO:0000256" key="4">
    <source>
        <dbReference type="ARBA" id="ARBA00013208"/>
    </source>
</evidence>
<dbReference type="NCBIfam" id="TIGR02227">
    <property type="entry name" value="sigpep_I_bact"/>
    <property type="match status" value="1"/>
</dbReference>
<dbReference type="CDD" id="cd06530">
    <property type="entry name" value="S26_SPase_I"/>
    <property type="match status" value="1"/>
</dbReference>
<evidence type="ECO:0000256" key="3">
    <source>
        <dbReference type="ARBA" id="ARBA00009370"/>
    </source>
</evidence>
<keyword evidence="7" id="KW-0812">Transmembrane</keyword>
<dbReference type="InterPro" id="IPR036286">
    <property type="entry name" value="LexA/Signal_pep-like_sf"/>
</dbReference>
<dbReference type="GO" id="GO:0009003">
    <property type="term" value="F:signal peptidase activity"/>
    <property type="evidence" value="ECO:0007669"/>
    <property type="project" value="UniProtKB-EC"/>
</dbReference>
<dbReference type="GO" id="GO:0004252">
    <property type="term" value="F:serine-type endopeptidase activity"/>
    <property type="evidence" value="ECO:0007669"/>
    <property type="project" value="InterPro"/>
</dbReference>